<dbReference type="Proteomes" id="UP001064048">
    <property type="component" value="Chromosome 29"/>
</dbReference>
<protein>
    <submittedName>
        <fullName evidence="1">Uncharacterized protein</fullName>
    </submittedName>
</protein>
<evidence type="ECO:0000313" key="1">
    <source>
        <dbReference type="EMBL" id="KAI8433614.1"/>
    </source>
</evidence>
<comment type="caution">
    <text evidence="1">The sequence shown here is derived from an EMBL/GenBank/DDBJ whole genome shotgun (WGS) entry which is preliminary data.</text>
</comment>
<accession>A0ACC0KB91</accession>
<organism evidence="1 2">
    <name type="scientific">Choristoneura fumiferana</name>
    <name type="common">Spruce budworm moth</name>
    <name type="synonym">Archips fumiferana</name>
    <dbReference type="NCBI Taxonomy" id="7141"/>
    <lineage>
        <taxon>Eukaryota</taxon>
        <taxon>Metazoa</taxon>
        <taxon>Ecdysozoa</taxon>
        <taxon>Arthropoda</taxon>
        <taxon>Hexapoda</taxon>
        <taxon>Insecta</taxon>
        <taxon>Pterygota</taxon>
        <taxon>Neoptera</taxon>
        <taxon>Endopterygota</taxon>
        <taxon>Lepidoptera</taxon>
        <taxon>Glossata</taxon>
        <taxon>Ditrysia</taxon>
        <taxon>Tortricoidea</taxon>
        <taxon>Tortricidae</taxon>
        <taxon>Tortricinae</taxon>
        <taxon>Choristoneura</taxon>
    </lineage>
</organism>
<keyword evidence="2" id="KW-1185">Reference proteome</keyword>
<reference evidence="1 2" key="1">
    <citation type="journal article" date="2022" name="Genome Biol. Evol.">
        <title>The Spruce Budworm Genome: Reconstructing the Evolutionary History of Antifreeze Proteins.</title>
        <authorList>
            <person name="Beliveau C."/>
            <person name="Gagne P."/>
            <person name="Picq S."/>
            <person name="Vernygora O."/>
            <person name="Keeling C.I."/>
            <person name="Pinkney K."/>
            <person name="Doucet D."/>
            <person name="Wen F."/>
            <person name="Johnston J.S."/>
            <person name="Maaroufi H."/>
            <person name="Boyle B."/>
            <person name="Laroche J."/>
            <person name="Dewar K."/>
            <person name="Juretic N."/>
            <person name="Blackburn G."/>
            <person name="Nisole A."/>
            <person name="Brunet B."/>
            <person name="Brandao M."/>
            <person name="Lumley L."/>
            <person name="Duan J."/>
            <person name="Quan G."/>
            <person name="Lucarotti C.J."/>
            <person name="Roe A.D."/>
            <person name="Sperling F.A.H."/>
            <person name="Levesque R.C."/>
            <person name="Cusson M."/>
        </authorList>
    </citation>
    <scope>NUCLEOTIDE SEQUENCE [LARGE SCALE GENOMIC DNA]</scope>
    <source>
        <strain evidence="1">Glfc:IPQL:Cfum</strain>
    </source>
</reference>
<name>A0ACC0KB91_CHOFU</name>
<evidence type="ECO:0000313" key="2">
    <source>
        <dbReference type="Proteomes" id="UP001064048"/>
    </source>
</evidence>
<gene>
    <name evidence="1" type="ORF">MSG28_015633</name>
</gene>
<proteinExistence type="predicted"/>
<sequence length="313" mass="35710">MTLIAILVVVVTSNLSKRWLPCTKKFDIYYELKMSSPVYRALFRGIRPTSQIRPYIQFKNHRSYSLKNMTSPAKWKIEKNKLLNMPIEERRKVYRSSDYVTVNKVEPWNKYVINNKGIEAKKHTLEDLEVFKKIKIIPELNKDLSEKVSIFKGDITKLEVDAIVNAANSLLKAGGGVDGAIHRAAGPLLQVCSNNGNAGPKFRVDVIHTVGPQNGSAPALRSCYEKCLSYHQEYRIKSIAFPCISTGIYGFPNRLAAHIALQTARKFLENNPEMERIIFCTFLPIDVDIYETLMQMYFPVHEWNYNDGASVSE</sequence>
<dbReference type="EMBL" id="CM046129">
    <property type="protein sequence ID" value="KAI8433614.1"/>
    <property type="molecule type" value="Genomic_DNA"/>
</dbReference>